<reference evidence="7 8" key="1">
    <citation type="submission" date="2016-06" db="EMBL/GenBank/DDBJ databases">
        <title>Four novel species of enterococci isolated from chicken manure.</title>
        <authorList>
            <person name="Van Tyne D."/>
        </authorList>
    </citation>
    <scope>NUCLEOTIDE SEQUENCE [LARGE SCALE GENOMIC DNA]</scope>
    <source>
        <strain evidence="7 8">CU12B</strain>
    </source>
</reference>
<keyword evidence="1" id="KW-0547">Nucleotide-binding</keyword>
<keyword evidence="2" id="KW-0255">Endonuclease</keyword>
<dbReference type="NCBIfam" id="TIGR01069">
    <property type="entry name" value="mutS2"/>
    <property type="match status" value="1"/>
</dbReference>
<dbReference type="Gene3D" id="1.10.1420.10">
    <property type="match status" value="2"/>
</dbReference>
<evidence type="ECO:0000256" key="2">
    <source>
        <dbReference type="ARBA" id="ARBA00022759"/>
    </source>
</evidence>
<dbReference type="InterPro" id="IPR005747">
    <property type="entry name" value="MutS2"/>
</dbReference>
<dbReference type="PROSITE" id="PS00486">
    <property type="entry name" value="DNA_MISMATCH_REPAIR_2"/>
    <property type="match status" value="1"/>
</dbReference>
<evidence type="ECO:0000313" key="7">
    <source>
        <dbReference type="EMBL" id="KAF1306026.1"/>
    </source>
</evidence>
<dbReference type="Proteomes" id="UP000782705">
    <property type="component" value="Unassembled WGS sequence"/>
</dbReference>
<feature type="domain" description="DNA mismatch repair proteins mutS family" evidence="6">
    <location>
        <begin position="404"/>
        <end position="420"/>
    </location>
</feature>
<keyword evidence="3" id="KW-0067">ATP-binding</keyword>
<dbReference type="SUPFAM" id="SSF48334">
    <property type="entry name" value="DNA repair protein MutS, domain III"/>
    <property type="match status" value="1"/>
</dbReference>
<dbReference type="PIRSF" id="PIRSF005814">
    <property type="entry name" value="MutS_YshD"/>
    <property type="match status" value="1"/>
</dbReference>
<dbReference type="SUPFAM" id="SSF52540">
    <property type="entry name" value="P-loop containing nucleoside triphosphate hydrolases"/>
    <property type="match status" value="1"/>
</dbReference>
<keyword evidence="8" id="KW-1185">Reference proteome</keyword>
<dbReference type="InterPro" id="IPR045076">
    <property type="entry name" value="MutS"/>
</dbReference>
<name>A0ABQ6Z2K6_9ENTE</name>
<evidence type="ECO:0000256" key="1">
    <source>
        <dbReference type="ARBA" id="ARBA00022741"/>
    </source>
</evidence>
<dbReference type="SMART" id="SM00534">
    <property type="entry name" value="MUTSac"/>
    <property type="match status" value="1"/>
</dbReference>
<accession>A0ABQ6Z2K6</accession>
<dbReference type="PANTHER" id="PTHR48466:SF2">
    <property type="entry name" value="OS10G0509000 PROTEIN"/>
    <property type="match status" value="1"/>
</dbReference>
<keyword evidence="4" id="KW-0238">DNA-binding</keyword>
<dbReference type="InterPro" id="IPR027417">
    <property type="entry name" value="P-loop_NTPase"/>
</dbReference>
<proteinExistence type="predicted"/>
<keyword evidence="2" id="KW-0540">Nuclease</keyword>
<dbReference type="RefSeq" id="WP_161900925.1">
    <property type="nucleotide sequence ID" value="NZ_MAEL01000004.1"/>
</dbReference>
<comment type="caution">
    <text evidence="7">The sequence shown here is derived from an EMBL/GenBank/DDBJ whole genome shotgun (WGS) entry which is preliminary data.</text>
</comment>
<evidence type="ECO:0000256" key="4">
    <source>
        <dbReference type="ARBA" id="ARBA00023125"/>
    </source>
</evidence>
<dbReference type="Gene3D" id="3.40.50.300">
    <property type="entry name" value="P-loop containing nucleotide triphosphate hydrolases"/>
    <property type="match status" value="1"/>
</dbReference>
<dbReference type="InterPro" id="IPR036187">
    <property type="entry name" value="DNA_mismatch_repair_MutS_sf"/>
</dbReference>
<dbReference type="InterPro" id="IPR000432">
    <property type="entry name" value="DNA_mismatch_repair_MutS_C"/>
</dbReference>
<keyword evidence="2" id="KW-0378">Hydrolase</keyword>
<evidence type="ECO:0000256" key="5">
    <source>
        <dbReference type="SAM" id="MobiDB-lite"/>
    </source>
</evidence>
<feature type="region of interest" description="Disordered" evidence="5">
    <location>
        <begin position="607"/>
        <end position="627"/>
    </location>
</feature>
<dbReference type="Pfam" id="PF00488">
    <property type="entry name" value="MutS_V"/>
    <property type="match status" value="1"/>
</dbReference>
<organism evidence="7 8">
    <name type="scientific">Candidatus Enterococcus willemsii</name>
    <dbReference type="NCBI Taxonomy" id="1857215"/>
    <lineage>
        <taxon>Bacteria</taxon>
        <taxon>Bacillati</taxon>
        <taxon>Bacillota</taxon>
        <taxon>Bacilli</taxon>
        <taxon>Lactobacillales</taxon>
        <taxon>Enterococcaceae</taxon>
        <taxon>Enterococcus</taxon>
    </lineage>
</organism>
<dbReference type="InterPro" id="IPR007696">
    <property type="entry name" value="DNA_mismatch_repair_MutS_core"/>
</dbReference>
<evidence type="ECO:0000313" key="8">
    <source>
        <dbReference type="Proteomes" id="UP000782705"/>
    </source>
</evidence>
<evidence type="ECO:0000259" key="6">
    <source>
        <dbReference type="PROSITE" id="PS00486"/>
    </source>
</evidence>
<evidence type="ECO:0000256" key="3">
    <source>
        <dbReference type="ARBA" id="ARBA00022840"/>
    </source>
</evidence>
<protein>
    <submittedName>
        <fullName evidence="7">Mannonate oxidoreductase</fullName>
    </submittedName>
</protein>
<gene>
    <name evidence="7" type="ORF">BAU17_03410</name>
</gene>
<sequence>MNIKLLQVTEFNAIKQMVIDRCISDYGKELLEEKEPATALTTVKKRLAETSEAMLILASGQHVPFMGLTQIKHLTTKIAKGGILEASELTEYSDFLRSFRLIANFFEKNKFQTPILAKYTRELTDFRTINEAIETAIAGNRVKSEATRELKKVRGKITKLEGDIEKSCSKTLKYATANGWLQDRLIVKKEERYTLPVKTNFQSKIAGNIIERSSRGTTVFIEPEGIRKLNDQLILSQSEETAVIYQILASLTGMIAEEAVTIGYCMDIIVELDTIFAKAKYSQSIGGKAIEVNDEEVLVLDKVKHPLLDNPVPLDVSLGQSMHGMIITGPNAGGKTVVLKTIALVCLMSYFGLCINHGGKSSIGIFKKIFIDIGDQQSLENSLSTFSGHMKNISDIVRQTSRKTLILLDEIGSGTEPNEGAALAIATMEAMYAKGGTIVATTHYGEIKEFALQHEDFQTAAMAFDSETLTPQYRLLLNQVGESNAFWIAQKMALDVEILQKAKQYLTNKDYQTKQIPRKQQKVTVEKSQLTDFHKGDRVWSTELQKTGLFYEYQDAHQAQILVEKQFHTVQAKRLQLDLPATELYPLNYDVEQLFVDYHEQKFKRDIDRGSKKAQKKLRKMAEERKS</sequence>
<dbReference type="SMART" id="SM00533">
    <property type="entry name" value="MUTSd"/>
    <property type="match status" value="1"/>
</dbReference>
<dbReference type="EMBL" id="MAEL01000004">
    <property type="protein sequence ID" value="KAF1306026.1"/>
    <property type="molecule type" value="Genomic_DNA"/>
</dbReference>
<dbReference type="PANTHER" id="PTHR48466">
    <property type="entry name" value="OS10G0509000 PROTEIN-RELATED"/>
    <property type="match status" value="1"/>
</dbReference>